<dbReference type="InterPro" id="IPR029001">
    <property type="entry name" value="ITPase-like_fam"/>
</dbReference>
<dbReference type="Proteomes" id="UP000308489">
    <property type="component" value="Chromosome 1"/>
</dbReference>
<dbReference type="NCBIfam" id="TIGR00172">
    <property type="entry name" value="maf"/>
    <property type="match status" value="1"/>
</dbReference>
<dbReference type="CDD" id="cd00555">
    <property type="entry name" value="Maf"/>
    <property type="match status" value="1"/>
</dbReference>
<comment type="similarity">
    <text evidence="3">Belongs to the Maf family. YhdE subfamily.</text>
</comment>
<reference evidence="4 5" key="1">
    <citation type="submission" date="2019-05" db="EMBL/GenBank/DDBJ databases">
        <authorList>
            <consortium name="Pathogen Informatics"/>
        </authorList>
    </citation>
    <scope>NUCLEOTIDE SEQUENCE [LARGE SCALE GENOMIC DNA]</scope>
    <source>
        <strain evidence="4 5">NCTC503</strain>
    </source>
</reference>
<dbReference type="EC" id="3.6.1.9" evidence="3"/>
<dbReference type="Gene3D" id="3.90.950.10">
    <property type="match status" value="1"/>
</dbReference>
<feature type="site" description="Important for substrate specificity" evidence="3">
    <location>
        <position position="157"/>
    </location>
</feature>
<keyword evidence="5" id="KW-1185">Reference proteome</keyword>
<evidence type="ECO:0000256" key="1">
    <source>
        <dbReference type="ARBA" id="ARBA00001968"/>
    </source>
</evidence>
<dbReference type="RefSeq" id="WP_138210321.1">
    <property type="nucleotide sequence ID" value="NZ_CBCRUQ010000005.1"/>
</dbReference>
<sequence>MEIILASASQRRQDLFKELVDNFIVVKSDFDEETISFEGNPGEYVKKVSKGKALKVYDNLNNPQGKVIISCDTVVYHEGRILGKPRGAEEAFHMLESLSGRTHEVYSGFTIYNCESNIIKEDFQCTRVTFMNLSKNEINEYINSGEPFDKAGAYGIQTGASKFIEKVEGCYFNVVGLPLNKLYLTLKGMGVIV</sequence>
<proteinExistence type="inferred from homology"/>
<gene>
    <name evidence="4" type="primary">maf</name>
    <name evidence="4" type="ORF">NCTC503_01694</name>
</gene>
<dbReference type="SUPFAM" id="SSF52972">
    <property type="entry name" value="ITPase-like"/>
    <property type="match status" value="1"/>
</dbReference>
<dbReference type="OrthoDB" id="9807767at2"/>
<evidence type="ECO:0000256" key="2">
    <source>
        <dbReference type="ARBA" id="ARBA00022801"/>
    </source>
</evidence>
<keyword evidence="2 3" id="KW-0378">Hydrolase</keyword>
<organism evidence="4 5">
    <name type="scientific">Hathewaya histolytica</name>
    <name type="common">Clostridium histolyticum</name>
    <dbReference type="NCBI Taxonomy" id="1498"/>
    <lineage>
        <taxon>Bacteria</taxon>
        <taxon>Bacillati</taxon>
        <taxon>Bacillota</taxon>
        <taxon>Clostridia</taxon>
        <taxon>Eubacteriales</taxon>
        <taxon>Clostridiaceae</taxon>
        <taxon>Hathewaya</taxon>
    </lineage>
</organism>
<dbReference type="PANTHER" id="PTHR43213:SF5">
    <property type="entry name" value="BIFUNCTIONAL DTTP_UTP PYROPHOSPHATASE_METHYLTRANSFERASE PROTEIN-RELATED"/>
    <property type="match status" value="1"/>
</dbReference>
<dbReference type="GO" id="GO:0036218">
    <property type="term" value="F:dTTP diphosphatase activity"/>
    <property type="evidence" value="ECO:0007669"/>
    <property type="project" value="RHEA"/>
</dbReference>
<comment type="cofactor">
    <cofactor evidence="1 3">
        <name>a divalent metal cation</name>
        <dbReference type="ChEBI" id="CHEBI:60240"/>
    </cofactor>
</comment>
<evidence type="ECO:0000313" key="4">
    <source>
        <dbReference type="EMBL" id="VTQ90902.1"/>
    </source>
</evidence>
<dbReference type="GO" id="GO:0036221">
    <property type="term" value="F:UTP diphosphatase activity"/>
    <property type="evidence" value="ECO:0007669"/>
    <property type="project" value="RHEA"/>
</dbReference>
<dbReference type="NCBIfam" id="NF000867">
    <property type="entry name" value="PRK00078.1"/>
    <property type="match status" value="1"/>
</dbReference>
<comment type="catalytic activity">
    <reaction evidence="3">
        <text>UTP + H2O = UMP + diphosphate + H(+)</text>
        <dbReference type="Rhea" id="RHEA:29395"/>
        <dbReference type="ChEBI" id="CHEBI:15377"/>
        <dbReference type="ChEBI" id="CHEBI:15378"/>
        <dbReference type="ChEBI" id="CHEBI:33019"/>
        <dbReference type="ChEBI" id="CHEBI:46398"/>
        <dbReference type="ChEBI" id="CHEBI:57865"/>
        <dbReference type="EC" id="3.6.1.9"/>
    </reaction>
</comment>
<comment type="catalytic activity">
    <reaction evidence="3">
        <text>dTTP + H2O = dTMP + diphosphate + H(+)</text>
        <dbReference type="Rhea" id="RHEA:28534"/>
        <dbReference type="ChEBI" id="CHEBI:15377"/>
        <dbReference type="ChEBI" id="CHEBI:15378"/>
        <dbReference type="ChEBI" id="CHEBI:33019"/>
        <dbReference type="ChEBI" id="CHEBI:37568"/>
        <dbReference type="ChEBI" id="CHEBI:63528"/>
        <dbReference type="EC" id="3.6.1.9"/>
    </reaction>
</comment>
<feature type="site" description="Important for substrate specificity" evidence="3">
    <location>
        <position position="11"/>
    </location>
</feature>
<feature type="active site" description="Proton acceptor" evidence="3">
    <location>
        <position position="72"/>
    </location>
</feature>
<comment type="caution">
    <text evidence="3">Lacks conserved residue(s) required for the propagation of feature annotation.</text>
</comment>
<comment type="function">
    <text evidence="3">Nucleoside triphosphate pyrophosphatase that hydrolyzes dTTP and UTP. May have a dual role in cell division arrest and in preventing the incorporation of modified nucleotides into cellular nucleic acids.</text>
</comment>
<keyword evidence="3" id="KW-0546">Nucleotide metabolism</keyword>
<name>A0A4U9RG49_HATHI</name>
<evidence type="ECO:0000313" key="5">
    <source>
        <dbReference type="Proteomes" id="UP000308489"/>
    </source>
</evidence>
<dbReference type="HAMAP" id="MF_00528">
    <property type="entry name" value="Maf"/>
    <property type="match status" value="1"/>
</dbReference>
<dbReference type="KEGG" id="hhw:NCTC503_01694"/>
<protein>
    <recommendedName>
        <fullName evidence="3">dTTP/UTP pyrophosphatase</fullName>
        <shortName evidence="3">dTTPase/UTPase</shortName>
        <ecNumber evidence="3">3.6.1.9</ecNumber>
    </recommendedName>
    <alternativeName>
        <fullName evidence="3">Nucleoside triphosphate pyrophosphatase</fullName>
    </alternativeName>
    <alternativeName>
        <fullName evidence="3">Nucleotide pyrophosphatase</fullName>
        <shortName evidence="3">Nucleotide PPase</shortName>
    </alternativeName>
</protein>
<dbReference type="AlphaFoldDB" id="A0A4U9RG49"/>
<keyword evidence="3" id="KW-0963">Cytoplasm</keyword>
<dbReference type="InterPro" id="IPR003697">
    <property type="entry name" value="Maf-like"/>
</dbReference>
<dbReference type="PANTHER" id="PTHR43213">
    <property type="entry name" value="BIFUNCTIONAL DTTP/UTP PYROPHOSPHATASE/METHYLTRANSFERASE PROTEIN-RELATED"/>
    <property type="match status" value="1"/>
</dbReference>
<comment type="subcellular location">
    <subcellularLocation>
        <location evidence="3">Cytoplasm</location>
    </subcellularLocation>
</comment>
<dbReference type="PIRSF" id="PIRSF006305">
    <property type="entry name" value="Maf"/>
    <property type="match status" value="1"/>
</dbReference>
<dbReference type="GO" id="GO:0009117">
    <property type="term" value="P:nucleotide metabolic process"/>
    <property type="evidence" value="ECO:0007669"/>
    <property type="project" value="UniProtKB-KW"/>
</dbReference>
<evidence type="ECO:0000256" key="3">
    <source>
        <dbReference type="HAMAP-Rule" id="MF_00528"/>
    </source>
</evidence>
<feature type="site" description="Important for substrate specificity" evidence="3">
    <location>
        <position position="73"/>
    </location>
</feature>
<accession>A0A4U9RG49</accession>
<dbReference type="GO" id="GO:0005737">
    <property type="term" value="C:cytoplasm"/>
    <property type="evidence" value="ECO:0007669"/>
    <property type="project" value="UniProtKB-SubCell"/>
</dbReference>
<dbReference type="EMBL" id="LR590481">
    <property type="protein sequence ID" value="VTQ90902.1"/>
    <property type="molecule type" value="Genomic_DNA"/>
</dbReference>
<dbReference type="Pfam" id="PF02545">
    <property type="entry name" value="Maf"/>
    <property type="match status" value="1"/>
</dbReference>